<dbReference type="EMBL" id="JARJLG010000147">
    <property type="protein sequence ID" value="KAJ7736773.1"/>
    <property type="molecule type" value="Genomic_DNA"/>
</dbReference>
<protein>
    <submittedName>
        <fullName evidence="2">Uncharacterized protein</fullName>
    </submittedName>
</protein>
<feature type="region of interest" description="Disordered" evidence="1">
    <location>
        <begin position="41"/>
        <end position="63"/>
    </location>
</feature>
<organism evidence="2 3">
    <name type="scientific">Mycena maculata</name>
    <dbReference type="NCBI Taxonomy" id="230809"/>
    <lineage>
        <taxon>Eukaryota</taxon>
        <taxon>Fungi</taxon>
        <taxon>Dikarya</taxon>
        <taxon>Basidiomycota</taxon>
        <taxon>Agaricomycotina</taxon>
        <taxon>Agaricomycetes</taxon>
        <taxon>Agaricomycetidae</taxon>
        <taxon>Agaricales</taxon>
        <taxon>Marasmiineae</taxon>
        <taxon>Mycenaceae</taxon>
        <taxon>Mycena</taxon>
    </lineage>
</organism>
<accession>A0AAD7MXU8</accession>
<dbReference type="AlphaFoldDB" id="A0AAD7MXU8"/>
<dbReference type="Proteomes" id="UP001215280">
    <property type="component" value="Unassembled WGS sequence"/>
</dbReference>
<evidence type="ECO:0000313" key="3">
    <source>
        <dbReference type="Proteomes" id="UP001215280"/>
    </source>
</evidence>
<feature type="compositionally biased region" description="Basic and acidic residues" evidence="1">
    <location>
        <begin position="41"/>
        <end position="50"/>
    </location>
</feature>
<evidence type="ECO:0000313" key="2">
    <source>
        <dbReference type="EMBL" id="KAJ7736773.1"/>
    </source>
</evidence>
<evidence type="ECO:0000256" key="1">
    <source>
        <dbReference type="SAM" id="MobiDB-lite"/>
    </source>
</evidence>
<sequence length="432" mass="50107">MHTSWSNTNFKEWTTNLGKESRHFLQTTCEEYVTFETPKEQARRGRREAAKNAAAGTAKASTPSVKKRKTWNIDTYKFHSLGDYPDTIPSFGTTDSYSTQIVCFVSFSRLFLDTDHEFQGELAHRLVKRFYARTNKRNHGPQIAAHERRQRILRKVRCRMLESDAAAAVAEPAEETSANPSTSANTTRSDLQPVSESLPRTPPRHHHQISESRRTWIHATQFVSSQPNDPAVENFIPSLKAHLLNRLLNNPYDGDETKFSPQDLANVTIERERLYSHQTMRINYTTYDLGRDQDTINPRTRSDIMVLSHENEDDQNWHPYWYARVLGIFHADVQHVGPKAKSRKPVRMEFLWVRWFGRDLSFKAGWKAKRLHRLGFEEPEHAFGFLDPAEVIRGAHLIPAFHYGRTNTLLAPSIARQPQENDTDFHYYYINL</sequence>
<name>A0AAD7MXU8_9AGAR</name>
<comment type="caution">
    <text evidence="2">The sequence shown here is derived from an EMBL/GenBank/DDBJ whole genome shotgun (WGS) entry which is preliminary data.</text>
</comment>
<keyword evidence="3" id="KW-1185">Reference proteome</keyword>
<feature type="compositionally biased region" description="Low complexity" evidence="1">
    <location>
        <begin position="51"/>
        <end position="60"/>
    </location>
</feature>
<reference evidence="2" key="1">
    <citation type="submission" date="2023-03" db="EMBL/GenBank/DDBJ databases">
        <title>Massive genome expansion in bonnet fungi (Mycena s.s.) driven by repeated elements and novel gene families across ecological guilds.</title>
        <authorList>
            <consortium name="Lawrence Berkeley National Laboratory"/>
            <person name="Harder C.B."/>
            <person name="Miyauchi S."/>
            <person name="Viragh M."/>
            <person name="Kuo A."/>
            <person name="Thoen E."/>
            <person name="Andreopoulos B."/>
            <person name="Lu D."/>
            <person name="Skrede I."/>
            <person name="Drula E."/>
            <person name="Henrissat B."/>
            <person name="Morin E."/>
            <person name="Kohler A."/>
            <person name="Barry K."/>
            <person name="LaButti K."/>
            <person name="Morin E."/>
            <person name="Salamov A."/>
            <person name="Lipzen A."/>
            <person name="Mereny Z."/>
            <person name="Hegedus B."/>
            <person name="Baldrian P."/>
            <person name="Stursova M."/>
            <person name="Weitz H."/>
            <person name="Taylor A."/>
            <person name="Grigoriev I.V."/>
            <person name="Nagy L.G."/>
            <person name="Martin F."/>
            <person name="Kauserud H."/>
        </authorList>
    </citation>
    <scope>NUCLEOTIDE SEQUENCE</scope>
    <source>
        <strain evidence="2">CBHHK188m</strain>
    </source>
</reference>
<feature type="compositionally biased region" description="Low complexity" evidence="1">
    <location>
        <begin position="166"/>
        <end position="189"/>
    </location>
</feature>
<gene>
    <name evidence="2" type="ORF">DFH07DRAFT_753373</name>
</gene>
<proteinExistence type="predicted"/>
<feature type="region of interest" description="Disordered" evidence="1">
    <location>
        <begin position="166"/>
        <end position="211"/>
    </location>
</feature>